<comment type="caution">
    <text evidence="11">The sequence shown here is derived from an EMBL/GenBank/DDBJ whole genome shotgun (WGS) entry which is preliminary data.</text>
</comment>
<dbReference type="PRINTS" id="PR00990">
    <property type="entry name" value="RIBOKINASE"/>
</dbReference>
<feature type="domain" description="Carbohydrate kinase PfkB" evidence="10">
    <location>
        <begin position="3"/>
        <end position="286"/>
    </location>
</feature>
<comment type="cofactor">
    <cofactor evidence="9">
        <name>Mg(2+)</name>
        <dbReference type="ChEBI" id="CHEBI:18420"/>
    </cofactor>
    <text evidence="9">Requires a divalent cation, most likely magnesium in vivo, as an electrophilic catalyst to aid phosphoryl group transfer. It is the chelate of the metal and the nucleotide that is the actual substrate.</text>
</comment>
<evidence type="ECO:0000256" key="6">
    <source>
        <dbReference type="ARBA" id="ARBA00022842"/>
    </source>
</evidence>
<comment type="subcellular location">
    <subcellularLocation>
        <location evidence="9">Cytoplasm</location>
    </subcellularLocation>
</comment>
<feature type="binding site" evidence="9">
    <location>
        <position position="273"/>
    </location>
    <ligand>
        <name>ATP</name>
        <dbReference type="ChEBI" id="CHEBI:30616"/>
    </ligand>
</feature>
<keyword evidence="9" id="KW-0963">Cytoplasm</keyword>
<dbReference type="Gene3D" id="3.40.1190.20">
    <property type="match status" value="1"/>
</dbReference>
<feature type="binding site" evidence="9">
    <location>
        <begin position="216"/>
        <end position="221"/>
    </location>
    <ligand>
        <name>ATP</name>
        <dbReference type="ChEBI" id="CHEBI:30616"/>
    </ligand>
</feature>
<organism evidence="11 12">
    <name type="scientific">Virgisporangium aliadipatigenens</name>
    <dbReference type="NCBI Taxonomy" id="741659"/>
    <lineage>
        <taxon>Bacteria</taxon>
        <taxon>Bacillati</taxon>
        <taxon>Actinomycetota</taxon>
        <taxon>Actinomycetes</taxon>
        <taxon>Micromonosporales</taxon>
        <taxon>Micromonosporaceae</taxon>
        <taxon>Virgisporangium</taxon>
    </lineage>
</organism>
<dbReference type="RefSeq" id="WP_203903723.1">
    <property type="nucleotide sequence ID" value="NZ_BOPF01000034.1"/>
</dbReference>
<feature type="binding site" evidence="9">
    <location>
        <begin position="10"/>
        <end position="12"/>
    </location>
    <ligand>
        <name>substrate</name>
    </ligand>
</feature>
<evidence type="ECO:0000256" key="5">
    <source>
        <dbReference type="ARBA" id="ARBA00022840"/>
    </source>
</evidence>
<keyword evidence="3 9" id="KW-0547">Nucleotide-binding</keyword>
<dbReference type="EMBL" id="BOPF01000034">
    <property type="protein sequence ID" value="GIJ50289.1"/>
    <property type="molecule type" value="Genomic_DNA"/>
</dbReference>
<evidence type="ECO:0000256" key="9">
    <source>
        <dbReference type="HAMAP-Rule" id="MF_01987"/>
    </source>
</evidence>
<name>A0A8J4DU00_9ACTN</name>
<dbReference type="InterPro" id="IPR029056">
    <property type="entry name" value="Ribokinase-like"/>
</dbReference>
<evidence type="ECO:0000256" key="1">
    <source>
        <dbReference type="ARBA" id="ARBA00022679"/>
    </source>
</evidence>
<dbReference type="GO" id="GO:0004747">
    <property type="term" value="F:ribokinase activity"/>
    <property type="evidence" value="ECO:0007669"/>
    <property type="project" value="UniProtKB-UniRule"/>
</dbReference>
<evidence type="ECO:0000259" key="10">
    <source>
        <dbReference type="Pfam" id="PF00294"/>
    </source>
</evidence>
<feature type="binding site" evidence="9">
    <location>
        <begin position="248"/>
        <end position="249"/>
    </location>
    <ligand>
        <name>ATP</name>
        <dbReference type="ChEBI" id="CHEBI:30616"/>
    </ligand>
</feature>
<dbReference type="InterPro" id="IPR011877">
    <property type="entry name" value="Ribokinase"/>
</dbReference>
<dbReference type="PANTHER" id="PTHR10584">
    <property type="entry name" value="SUGAR KINASE"/>
    <property type="match status" value="1"/>
</dbReference>
<comment type="subunit">
    <text evidence="9">Homodimer.</text>
</comment>
<feature type="binding site" evidence="9">
    <location>
        <position position="182"/>
    </location>
    <ligand>
        <name>ATP</name>
        <dbReference type="ChEBI" id="CHEBI:30616"/>
    </ligand>
</feature>
<keyword evidence="2 9" id="KW-0479">Metal-binding</keyword>
<protein>
    <recommendedName>
        <fullName evidence="9">Ribokinase</fullName>
        <shortName evidence="9">RK</shortName>
        <ecNumber evidence="9">2.7.1.15</ecNumber>
    </recommendedName>
</protein>
<dbReference type="EC" id="2.7.1.15" evidence="9"/>
<evidence type="ECO:0000256" key="4">
    <source>
        <dbReference type="ARBA" id="ARBA00022777"/>
    </source>
</evidence>
<dbReference type="GO" id="GO:0019303">
    <property type="term" value="P:D-ribose catabolic process"/>
    <property type="evidence" value="ECO:0007669"/>
    <property type="project" value="UniProtKB-UniRule"/>
</dbReference>
<reference evidence="11" key="1">
    <citation type="submission" date="2021-01" db="EMBL/GenBank/DDBJ databases">
        <title>Whole genome shotgun sequence of Virgisporangium aliadipatigenens NBRC 105644.</title>
        <authorList>
            <person name="Komaki H."/>
            <person name="Tamura T."/>
        </authorList>
    </citation>
    <scope>NUCLEOTIDE SEQUENCE</scope>
    <source>
        <strain evidence="11">NBRC 105644</strain>
    </source>
</reference>
<gene>
    <name evidence="11" type="primary">rbsK_2</name>
    <name evidence="9" type="synonym">rbsK</name>
    <name evidence="11" type="ORF">Val02_71750</name>
</gene>
<feature type="active site" description="Proton acceptor" evidence="9">
    <location>
        <position position="249"/>
    </location>
</feature>
<keyword evidence="1 9" id="KW-0808">Transferase</keyword>
<dbReference type="AlphaFoldDB" id="A0A8J4DU00"/>
<feature type="binding site" evidence="9">
    <location>
        <position position="245"/>
    </location>
    <ligand>
        <name>K(+)</name>
        <dbReference type="ChEBI" id="CHEBI:29103"/>
    </ligand>
</feature>
<comment type="activity regulation">
    <text evidence="9">Activated by a monovalent cation that binds near, but not in, the active site. The most likely occupant of the site in vivo is potassium. Ion binding induces a conformational change that may alter substrate affinity.</text>
</comment>
<sequence>MAIYVVGSINADLTTVVPHRPTGGETVLASELRRSPGGKGANQAVAAARAGGRVTMIGAVGADDLGRAQLAALDAAGVRTGPVAVLDDAPTGLAFIVLTPDGENSIVVVPGANRRLDGALSALRDNLREGDVVVAQAEIGPAAVDAAATAAATRGARLVVSDAPVVPLAPATLAAADPLIVNEHEAHDLLGGPLPEGSTLAAAVLRATGARSVVVTLGGAGCVVVTGDTVETVVPGEPADVVDTTGAGDVFVGTLAAAVAAGADLLAAALAGNRAAARSVGVAGARG</sequence>
<feature type="binding site" evidence="9">
    <location>
        <position position="138"/>
    </location>
    <ligand>
        <name>substrate</name>
    </ligand>
</feature>
<dbReference type="InterPro" id="IPR002139">
    <property type="entry name" value="Ribo/fructo_kinase"/>
</dbReference>
<comment type="pathway">
    <text evidence="9">Carbohydrate metabolism; D-ribose degradation; D-ribose 5-phosphate from beta-D-ribopyranose: step 2/2.</text>
</comment>
<comment type="function">
    <text evidence="9">Catalyzes the phosphorylation of ribose at O-5 in a reaction requiring ATP and magnesium. The resulting D-ribose-5-phosphate can then be used either for sythesis of nucleotides, histidine, and tryptophan, or as a component of the pentose phosphate pathway.</text>
</comment>
<evidence type="ECO:0000256" key="3">
    <source>
        <dbReference type="ARBA" id="ARBA00022741"/>
    </source>
</evidence>
<dbReference type="Pfam" id="PF00294">
    <property type="entry name" value="PfkB"/>
    <property type="match status" value="1"/>
</dbReference>
<dbReference type="GO" id="GO:0005829">
    <property type="term" value="C:cytosol"/>
    <property type="evidence" value="ECO:0007669"/>
    <property type="project" value="TreeGrafter"/>
</dbReference>
<evidence type="ECO:0000256" key="2">
    <source>
        <dbReference type="ARBA" id="ARBA00022723"/>
    </source>
</evidence>
<comment type="similarity">
    <text evidence="9">Belongs to the carbohydrate kinase PfkB family. Ribokinase subfamily.</text>
</comment>
<feature type="binding site" evidence="9">
    <location>
        <position position="282"/>
    </location>
    <ligand>
        <name>K(+)</name>
        <dbReference type="ChEBI" id="CHEBI:29103"/>
    </ligand>
</feature>
<evidence type="ECO:0000256" key="7">
    <source>
        <dbReference type="ARBA" id="ARBA00022958"/>
    </source>
</evidence>
<evidence type="ECO:0000313" key="12">
    <source>
        <dbReference type="Proteomes" id="UP000619260"/>
    </source>
</evidence>
<dbReference type="PANTHER" id="PTHR10584:SF166">
    <property type="entry name" value="RIBOKINASE"/>
    <property type="match status" value="1"/>
</dbReference>
<proteinExistence type="inferred from homology"/>
<feature type="binding site" evidence="9">
    <location>
        <position position="243"/>
    </location>
    <ligand>
        <name>K(+)</name>
        <dbReference type="ChEBI" id="CHEBI:29103"/>
    </ligand>
</feature>
<dbReference type="UniPathway" id="UPA00916">
    <property type="reaction ID" value="UER00889"/>
</dbReference>
<feature type="binding site" evidence="9">
    <location>
        <position position="249"/>
    </location>
    <ligand>
        <name>substrate</name>
    </ligand>
</feature>
<dbReference type="GO" id="GO:0046872">
    <property type="term" value="F:metal ion binding"/>
    <property type="evidence" value="ECO:0007669"/>
    <property type="project" value="UniProtKB-KW"/>
</dbReference>
<dbReference type="GO" id="GO:0005524">
    <property type="term" value="F:ATP binding"/>
    <property type="evidence" value="ECO:0007669"/>
    <property type="project" value="UniProtKB-UniRule"/>
</dbReference>
<dbReference type="SUPFAM" id="SSF53613">
    <property type="entry name" value="Ribokinase-like"/>
    <property type="match status" value="1"/>
</dbReference>
<keyword evidence="12" id="KW-1185">Reference proteome</keyword>
<comment type="catalytic activity">
    <reaction evidence="9">
        <text>D-ribose + ATP = D-ribose 5-phosphate + ADP + H(+)</text>
        <dbReference type="Rhea" id="RHEA:13697"/>
        <dbReference type="ChEBI" id="CHEBI:15378"/>
        <dbReference type="ChEBI" id="CHEBI:30616"/>
        <dbReference type="ChEBI" id="CHEBI:47013"/>
        <dbReference type="ChEBI" id="CHEBI:78346"/>
        <dbReference type="ChEBI" id="CHEBI:456216"/>
        <dbReference type="EC" id="2.7.1.15"/>
    </reaction>
</comment>
<keyword evidence="6 9" id="KW-0460">Magnesium</keyword>
<dbReference type="InterPro" id="IPR011611">
    <property type="entry name" value="PfkB_dom"/>
</dbReference>
<keyword evidence="7 9" id="KW-0630">Potassium</keyword>
<feature type="binding site" evidence="9">
    <location>
        <position position="279"/>
    </location>
    <ligand>
        <name>K(+)</name>
        <dbReference type="ChEBI" id="CHEBI:29103"/>
    </ligand>
</feature>
<evidence type="ECO:0000313" key="11">
    <source>
        <dbReference type="EMBL" id="GIJ50289.1"/>
    </source>
</evidence>
<accession>A0A8J4DU00</accession>
<dbReference type="Proteomes" id="UP000619260">
    <property type="component" value="Unassembled WGS sequence"/>
</dbReference>
<feature type="binding site" evidence="9">
    <location>
        <position position="284"/>
    </location>
    <ligand>
        <name>K(+)</name>
        <dbReference type="ChEBI" id="CHEBI:29103"/>
    </ligand>
</feature>
<comment type="caution">
    <text evidence="9">Lacks conserved residue(s) required for the propagation of feature annotation.</text>
</comment>
<evidence type="ECO:0000256" key="8">
    <source>
        <dbReference type="ARBA" id="ARBA00023277"/>
    </source>
</evidence>
<keyword evidence="4 9" id="KW-0418">Kinase</keyword>
<keyword evidence="5 9" id="KW-0067">ATP-binding</keyword>
<feature type="binding site" evidence="9">
    <location>
        <begin position="38"/>
        <end position="42"/>
    </location>
    <ligand>
        <name>substrate</name>
    </ligand>
</feature>
<dbReference type="HAMAP" id="MF_01987">
    <property type="entry name" value="Ribokinase"/>
    <property type="match status" value="1"/>
</dbReference>
<keyword evidence="8 9" id="KW-0119">Carbohydrate metabolism</keyword>